<keyword evidence="3" id="KW-1185">Reference proteome</keyword>
<name>A0A2D0ZNC8_9CAUD</name>
<dbReference type="Pfam" id="PF24071">
    <property type="entry name" value="Phage_zn_bind_3"/>
    <property type="match status" value="1"/>
</dbReference>
<accession>A0A2D0ZNC8</accession>
<dbReference type="EMBL" id="MF668286">
    <property type="protein sequence ID" value="ASZ74848.1"/>
    <property type="molecule type" value="Genomic_DNA"/>
</dbReference>
<evidence type="ECO:0000313" key="3">
    <source>
        <dbReference type="Proteomes" id="UP000231419"/>
    </source>
</evidence>
<protein>
    <recommendedName>
        <fullName evidence="1">Phage FDXHR zinc binding domain-containing protein</fullName>
    </recommendedName>
</protein>
<gene>
    <name evidence="2" type="ORF">SEA_TRINA_31</name>
</gene>
<dbReference type="InterPro" id="IPR058158">
    <property type="entry name" value="Phage_zn-bd_3"/>
</dbReference>
<evidence type="ECO:0000259" key="1">
    <source>
        <dbReference type="Pfam" id="PF24071"/>
    </source>
</evidence>
<reference evidence="3" key="1">
    <citation type="submission" date="2017-08" db="EMBL/GenBank/DDBJ databases">
        <authorList>
            <person name="de Groot N.N."/>
        </authorList>
    </citation>
    <scope>NUCLEOTIDE SEQUENCE [LARGE SCALE GENOMIC DNA]</scope>
</reference>
<proteinExistence type="predicted"/>
<organism evidence="2 3">
    <name type="scientific">Rhodococcus phage Trina</name>
    <dbReference type="NCBI Taxonomy" id="2027905"/>
    <lineage>
        <taxon>Viruses</taxon>
        <taxon>Duplodnaviria</taxon>
        <taxon>Heunggongvirae</taxon>
        <taxon>Uroviricota</taxon>
        <taxon>Caudoviricetes</taxon>
        <taxon>Trinavirus</taxon>
        <taxon>Trinavirus trina</taxon>
    </lineage>
</organism>
<sequence>MPKSTGTILVNSPRCECPRKACAEVFSNIRNFDKHRLYGKCVDPETVGLIIGKSGVWITEQERFKEDE</sequence>
<dbReference type="OrthoDB" id="17000at10239"/>
<evidence type="ECO:0000313" key="2">
    <source>
        <dbReference type="EMBL" id="ASZ74848.1"/>
    </source>
</evidence>
<dbReference type="Proteomes" id="UP000231419">
    <property type="component" value="Segment"/>
</dbReference>
<feature type="domain" description="Phage FDXHR zinc binding" evidence="1">
    <location>
        <begin position="14"/>
        <end position="47"/>
    </location>
</feature>